<feature type="domain" description="C-methyltransferase" evidence="2">
    <location>
        <begin position="258"/>
        <end position="415"/>
    </location>
</feature>
<dbReference type="PANTHER" id="PTHR43861">
    <property type="entry name" value="TRANS-ACONITATE 2-METHYLTRANSFERASE-RELATED"/>
    <property type="match status" value="1"/>
</dbReference>
<keyword evidence="3" id="KW-0489">Methyltransferase</keyword>
<evidence type="ECO:0000313" key="3">
    <source>
        <dbReference type="EMBL" id="RGD57280.1"/>
    </source>
</evidence>
<dbReference type="GO" id="GO:0017000">
    <property type="term" value="P:antibiotic biosynthetic process"/>
    <property type="evidence" value="ECO:0007669"/>
    <property type="project" value="UniProtKB-ARBA"/>
</dbReference>
<dbReference type="Gene3D" id="6.10.250.3100">
    <property type="match status" value="1"/>
</dbReference>
<dbReference type="Proteomes" id="UP000263377">
    <property type="component" value="Unassembled WGS sequence"/>
</dbReference>
<dbReference type="Pfam" id="PF08484">
    <property type="entry name" value="Methyltransf_14"/>
    <property type="match status" value="1"/>
</dbReference>
<evidence type="ECO:0000313" key="4">
    <source>
        <dbReference type="Proteomes" id="UP000263377"/>
    </source>
</evidence>
<keyword evidence="4" id="KW-1185">Reference proteome</keyword>
<dbReference type="EMBL" id="QVIG01000001">
    <property type="protein sequence ID" value="RGD57280.1"/>
    <property type="molecule type" value="Genomic_DNA"/>
</dbReference>
<dbReference type="GO" id="GO:0008168">
    <property type="term" value="F:methyltransferase activity"/>
    <property type="evidence" value="ECO:0007669"/>
    <property type="project" value="UniProtKB-KW"/>
</dbReference>
<dbReference type="InterPro" id="IPR013691">
    <property type="entry name" value="MeTrfase_14"/>
</dbReference>
<dbReference type="Gene3D" id="6.20.50.110">
    <property type="entry name" value="Methyltransferase, zinc-binding domain"/>
    <property type="match status" value="1"/>
</dbReference>
<dbReference type="Pfam" id="PF08421">
    <property type="entry name" value="Methyltransf_13"/>
    <property type="match status" value="1"/>
</dbReference>
<organism evidence="3 4">
    <name type="scientific">Kitasatospora xanthocidica</name>
    <dbReference type="NCBI Taxonomy" id="83382"/>
    <lineage>
        <taxon>Bacteria</taxon>
        <taxon>Bacillati</taxon>
        <taxon>Actinomycetota</taxon>
        <taxon>Actinomycetes</taxon>
        <taxon>Kitasatosporales</taxon>
        <taxon>Streptomycetaceae</taxon>
        <taxon>Kitasatospora</taxon>
    </lineage>
</organism>
<evidence type="ECO:0000259" key="1">
    <source>
        <dbReference type="Pfam" id="PF08421"/>
    </source>
</evidence>
<dbReference type="RefSeq" id="WP_117486088.1">
    <property type="nucleotide sequence ID" value="NZ_QVIG01000001.1"/>
</dbReference>
<name>A0A372ZPF7_9ACTN</name>
<dbReference type="Pfam" id="PF13489">
    <property type="entry name" value="Methyltransf_23"/>
    <property type="match status" value="1"/>
</dbReference>
<reference evidence="3 4" key="1">
    <citation type="submission" date="2018-08" db="EMBL/GenBank/DDBJ databases">
        <title>Diversity &amp; Physiological Properties of Lignin-Decomposing Actinobacteria from Soil.</title>
        <authorList>
            <person name="Roh S.G."/>
            <person name="Kim S.B."/>
        </authorList>
    </citation>
    <scope>NUCLEOTIDE SEQUENCE [LARGE SCALE GENOMIC DNA]</scope>
    <source>
        <strain evidence="3 4">MMS17-GH009</strain>
    </source>
</reference>
<dbReference type="InterPro" id="IPR013630">
    <property type="entry name" value="Methyltransf_Zn-bd_dom_put"/>
</dbReference>
<evidence type="ECO:0000259" key="2">
    <source>
        <dbReference type="Pfam" id="PF08484"/>
    </source>
</evidence>
<dbReference type="AlphaFoldDB" id="A0A372ZPF7"/>
<comment type="caution">
    <text evidence="3">The sequence shown here is derived from an EMBL/GenBank/DDBJ whole genome shotgun (WGS) entry which is preliminary data.</text>
</comment>
<dbReference type="Gene3D" id="3.40.50.720">
    <property type="entry name" value="NAD(P)-binding Rossmann-like Domain"/>
    <property type="match status" value="1"/>
</dbReference>
<dbReference type="InterPro" id="IPR029063">
    <property type="entry name" value="SAM-dependent_MTases_sf"/>
</dbReference>
<dbReference type="PANTHER" id="PTHR43861:SF5">
    <property type="entry name" value="BLL5978 PROTEIN"/>
    <property type="match status" value="1"/>
</dbReference>
<dbReference type="InterPro" id="IPR038576">
    <property type="entry name" value="Methyltransf_Zn-bd_dom_put_sf"/>
</dbReference>
<dbReference type="Gene3D" id="3.40.50.150">
    <property type="entry name" value="Vaccinia Virus protein VP39"/>
    <property type="match status" value="1"/>
</dbReference>
<keyword evidence="3" id="KW-0808">Transferase</keyword>
<protein>
    <submittedName>
        <fullName evidence="3">Class I SAM-dependent methyltransferase</fullName>
    </submittedName>
</protein>
<proteinExistence type="predicted"/>
<sequence length="420" mass="46247">MTDRIDTAPPAPPAPPHPCRICGAATEEFLDLGRQPLSDAFPARTPVADEFFYRLRVARCTACTMVQLVDEVPRERMFHEDYPYYSSGSAVMREHFARTAGEFLASELARDSAFAVEIGCNDGVMLRTVGEAGVRHLGFEPSRKVAEVARAAGVRVRGDFFEEATAADVRRAEGPADVIYAANTICHIPYLESVFRGVDALLAPDGVFVFEDPYFGDVVEKTSFDQIYDEHFYLFTARSVHAMAERFGFELVDVRRLPVHGGEIRYTLARPGTRRPSPAVGELLAHEEERRLAAPDTLRGFADAVAAVRDDLLALLTRLRDEGRTVVAYGATAKSATVANYCGIGPDLVSFVCDTTPAKQGRLTPGTHIPVRPAGAFADPYPDCALLFAWNHADEIMAKETAFREAGGRWIRYVPEVRVD</sequence>
<accession>A0A372ZPF7</accession>
<dbReference type="GO" id="GO:0032259">
    <property type="term" value="P:methylation"/>
    <property type="evidence" value="ECO:0007669"/>
    <property type="project" value="UniProtKB-KW"/>
</dbReference>
<dbReference type="SUPFAM" id="SSF53335">
    <property type="entry name" value="S-adenosyl-L-methionine-dependent methyltransferases"/>
    <property type="match status" value="1"/>
</dbReference>
<gene>
    <name evidence="3" type="ORF">DR950_05260</name>
</gene>
<feature type="domain" description="Methyltransferase putative zinc binding" evidence="1">
    <location>
        <begin position="19"/>
        <end position="78"/>
    </location>
</feature>